<keyword evidence="2" id="KW-1185">Reference proteome</keyword>
<protein>
    <submittedName>
        <fullName evidence="1">Uncharacterized protein</fullName>
    </submittedName>
</protein>
<dbReference type="Proteomes" id="UP000649739">
    <property type="component" value="Unassembled WGS sequence"/>
</dbReference>
<name>A0A8J3FAT9_9ACTN</name>
<sequence length="72" mass="8361">MEYEYAPLHFGPEVDRPTAAARLALHAEFSGWELWRVLRFRDGSRRVWLRRRLPRLGSGRAQEVVEDPGAEA</sequence>
<organism evidence="1 2">
    <name type="scientific">Pilimelia anulata</name>
    <dbReference type="NCBI Taxonomy" id="53371"/>
    <lineage>
        <taxon>Bacteria</taxon>
        <taxon>Bacillati</taxon>
        <taxon>Actinomycetota</taxon>
        <taxon>Actinomycetes</taxon>
        <taxon>Micromonosporales</taxon>
        <taxon>Micromonosporaceae</taxon>
        <taxon>Pilimelia</taxon>
    </lineage>
</organism>
<reference evidence="1" key="1">
    <citation type="journal article" date="2014" name="Int. J. Syst. Evol. Microbiol.">
        <title>Complete genome sequence of Corynebacterium casei LMG S-19264T (=DSM 44701T), isolated from a smear-ripened cheese.</title>
        <authorList>
            <consortium name="US DOE Joint Genome Institute (JGI-PGF)"/>
            <person name="Walter F."/>
            <person name="Albersmeier A."/>
            <person name="Kalinowski J."/>
            <person name="Ruckert C."/>
        </authorList>
    </citation>
    <scope>NUCLEOTIDE SEQUENCE</scope>
    <source>
        <strain evidence="1">JCM 3090</strain>
    </source>
</reference>
<proteinExistence type="predicted"/>
<evidence type="ECO:0000313" key="1">
    <source>
        <dbReference type="EMBL" id="GGK02156.1"/>
    </source>
</evidence>
<reference evidence="1" key="2">
    <citation type="submission" date="2020-09" db="EMBL/GenBank/DDBJ databases">
        <authorList>
            <person name="Sun Q."/>
            <person name="Ohkuma M."/>
        </authorList>
    </citation>
    <scope>NUCLEOTIDE SEQUENCE</scope>
    <source>
        <strain evidence="1">JCM 3090</strain>
    </source>
</reference>
<dbReference type="AlphaFoldDB" id="A0A8J3FAT9"/>
<gene>
    <name evidence="1" type="ORF">GCM10010123_35160</name>
</gene>
<dbReference type="InterPro" id="IPR043758">
    <property type="entry name" value="DUF5703"/>
</dbReference>
<dbReference type="Pfam" id="PF18963">
    <property type="entry name" value="DUF5703"/>
    <property type="match status" value="1"/>
</dbReference>
<dbReference type="EMBL" id="BMQB01000008">
    <property type="protein sequence ID" value="GGK02156.1"/>
    <property type="molecule type" value="Genomic_DNA"/>
</dbReference>
<accession>A0A8J3FAT9</accession>
<dbReference type="RefSeq" id="WP_189171446.1">
    <property type="nucleotide sequence ID" value="NZ_BMQB01000008.1"/>
</dbReference>
<evidence type="ECO:0000313" key="2">
    <source>
        <dbReference type="Proteomes" id="UP000649739"/>
    </source>
</evidence>
<comment type="caution">
    <text evidence="1">The sequence shown here is derived from an EMBL/GenBank/DDBJ whole genome shotgun (WGS) entry which is preliminary data.</text>
</comment>